<dbReference type="InterPro" id="IPR045584">
    <property type="entry name" value="Pilin-like"/>
</dbReference>
<dbReference type="RefSeq" id="WP_013023260.1">
    <property type="nucleotide sequence ID" value="NC_013949.1"/>
</dbReference>
<dbReference type="HOGENOM" id="CLU_1223346_0_0_7"/>
<sequence length="232" mass="26709">MQKAFGMLEILFVFVMLGILISLARPFSNRQLERAREYLYQNLLYAKNLALTHSTRYTKPEQGNFLKGYFPSVALPFLVKEPMMWQMQFHLVGKYTKDSFSIYFDTPRYAHTTHYDHRPMSGDLIAVSGRDLHCISGYNNNNISEFCKDNADTTTRLKESFGIHLAIHAQKSCQESQTARIYFDFLGRPYCGREQTPLKEPFIITLSKNSHSTTICILPKNGLILKGEACQK</sequence>
<dbReference type="SUPFAM" id="SSF54523">
    <property type="entry name" value="Pili subunits"/>
    <property type="match status" value="1"/>
</dbReference>
<organism evidence="1 2">
    <name type="scientific">Helicobacter mustelae (strain ATCC 43772 / CCUG 25715 / CIP 103759 / LMG 18044 / NCTC 12198 / R85-136P)</name>
    <name type="common">Campylobacter mustelae</name>
    <dbReference type="NCBI Taxonomy" id="679897"/>
    <lineage>
        <taxon>Bacteria</taxon>
        <taxon>Pseudomonadati</taxon>
        <taxon>Campylobacterota</taxon>
        <taxon>Epsilonproteobacteria</taxon>
        <taxon>Campylobacterales</taxon>
        <taxon>Helicobacteraceae</taxon>
        <taxon>Helicobacter</taxon>
    </lineage>
</organism>
<dbReference type="Proteomes" id="UP000001522">
    <property type="component" value="Chromosome"/>
</dbReference>
<evidence type="ECO:0008006" key="3">
    <source>
        <dbReference type="Google" id="ProtNLM"/>
    </source>
</evidence>
<evidence type="ECO:0000313" key="1">
    <source>
        <dbReference type="EMBL" id="CBG40187.1"/>
    </source>
</evidence>
<gene>
    <name evidence="1" type="ordered locus">HMU09300</name>
</gene>
<evidence type="ECO:0000313" key="2">
    <source>
        <dbReference type="Proteomes" id="UP000001522"/>
    </source>
</evidence>
<keyword evidence="2" id="KW-1185">Reference proteome</keyword>
<dbReference type="KEGG" id="hms:HMU09300"/>
<dbReference type="AlphaFoldDB" id="D3UI64"/>
<name>D3UI64_HELM1</name>
<dbReference type="EMBL" id="FN555004">
    <property type="protein sequence ID" value="CBG40187.1"/>
    <property type="molecule type" value="Genomic_DNA"/>
</dbReference>
<reference evidence="1 2" key="1">
    <citation type="journal article" date="2010" name="BMC Genomics">
        <title>Comparative genomics and proteomics of Helicobacter mustelae, an ulcerogenic and carcinogenic gastric pathogen.</title>
        <authorList>
            <person name="O'Toole P.W."/>
            <person name="Snelling W.J."/>
            <person name="Canchaya C."/>
            <person name="Forde B.M."/>
            <person name="Hardie K.R."/>
            <person name="Josenhans C."/>
            <person name="Graham R.L.J."/>
            <person name="McMullan G."/>
            <person name="Parkhill J."/>
            <person name="Belda E."/>
            <person name="Bentley S.D."/>
        </authorList>
    </citation>
    <scope>NUCLEOTIDE SEQUENCE [LARGE SCALE GENOMIC DNA]</scope>
    <source>
        <strain evidence="2">ATCC 43772 / LMG 18044 / NCTC 12198 / 12198</strain>
    </source>
</reference>
<dbReference type="STRING" id="679897.HMU09300"/>
<protein>
    <recommendedName>
        <fullName evidence="3">Type II secretion system protein</fullName>
    </recommendedName>
</protein>
<accession>D3UI64</accession>
<proteinExistence type="predicted"/>